<feature type="compositionally biased region" description="Acidic residues" evidence="1">
    <location>
        <begin position="98"/>
        <end position="113"/>
    </location>
</feature>
<accession>A0A843UQY1</accession>
<evidence type="ECO:0000256" key="1">
    <source>
        <dbReference type="SAM" id="MobiDB-lite"/>
    </source>
</evidence>
<dbReference type="AlphaFoldDB" id="A0A843UQY1"/>
<gene>
    <name evidence="3" type="ORF">Taro_017344</name>
</gene>
<reference evidence="3" key="1">
    <citation type="submission" date="2017-07" db="EMBL/GenBank/DDBJ databases">
        <title>Taro Niue Genome Assembly and Annotation.</title>
        <authorList>
            <person name="Atibalentja N."/>
            <person name="Keating K."/>
            <person name="Fields C.J."/>
        </authorList>
    </citation>
    <scope>NUCLEOTIDE SEQUENCE</scope>
    <source>
        <strain evidence="3">Niue_2</strain>
        <tissue evidence="3">Leaf</tissue>
    </source>
</reference>
<dbReference type="Proteomes" id="UP000652761">
    <property type="component" value="Unassembled WGS sequence"/>
</dbReference>
<comment type="caution">
    <text evidence="3">The sequence shown here is derived from an EMBL/GenBank/DDBJ whole genome shotgun (WGS) entry which is preliminary data.</text>
</comment>
<feature type="compositionally biased region" description="Basic and acidic residues" evidence="1">
    <location>
        <begin position="291"/>
        <end position="304"/>
    </location>
</feature>
<feature type="region of interest" description="Disordered" evidence="1">
    <location>
        <begin position="279"/>
        <end position="304"/>
    </location>
</feature>
<evidence type="ECO:0000259" key="2">
    <source>
        <dbReference type="Pfam" id="PF01764"/>
    </source>
</evidence>
<dbReference type="PANTHER" id="PTHR46483:SF4">
    <property type="entry name" value="PHOSPHOLIPASE A1 PLIP2, CHLOROPLASTIC"/>
    <property type="match status" value="1"/>
</dbReference>
<name>A0A843UQY1_COLES</name>
<dbReference type="InterPro" id="IPR043367">
    <property type="entry name" value="PLIP1/2/3"/>
</dbReference>
<keyword evidence="4" id="KW-1185">Reference proteome</keyword>
<dbReference type="PANTHER" id="PTHR46483">
    <property type="entry name" value="PHOSPHOLIPASE A1 PLIP2, CHLOROPLASTIC"/>
    <property type="match status" value="1"/>
</dbReference>
<feature type="compositionally biased region" description="Basic and acidic residues" evidence="1">
    <location>
        <begin position="84"/>
        <end position="97"/>
    </location>
</feature>
<feature type="region of interest" description="Disordered" evidence="1">
    <location>
        <begin position="78"/>
        <end position="115"/>
    </location>
</feature>
<feature type="compositionally biased region" description="Polar residues" evidence="1">
    <location>
        <begin position="730"/>
        <end position="748"/>
    </location>
</feature>
<evidence type="ECO:0000313" key="3">
    <source>
        <dbReference type="EMBL" id="MQL84837.1"/>
    </source>
</evidence>
<dbReference type="CDD" id="cd00519">
    <property type="entry name" value="Lipase_3"/>
    <property type="match status" value="1"/>
</dbReference>
<feature type="domain" description="Fungal lipase-type" evidence="2">
    <location>
        <begin position="443"/>
        <end position="580"/>
    </location>
</feature>
<dbReference type="Gene3D" id="3.40.50.1820">
    <property type="entry name" value="alpha/beta hydrolase"/>
    <property type="match status" value="1"/>
</dbReference>
<dbReference type="GO" id="GO:0006629">
    <property type="term" value="P:lipid metabolic process"/>
    <property type="evidence" value="ECO:0007669"/>
    <property type="project" value="InterPro"/>
</dbReference>
<dbReference type="InterPro" id="IPR029058">
    <property type="entry name" value="AB_hydrolase_fold"/>
</dbReference>
<dbReference type="Pfam" id="PF01764">
    <property type="entry name" value="Lipase_3"/>
    <property type="match status" value="1"/>
</dbReference>
<organism evidence="3 4">
    <name type="scientific">Colocasia esculenta</name>
    <name type="common">Wild taro</name>
    <name type="synonym">Arum esculentum</name>
    <dbReference type="NCBI Taxonomy" id="4460"/>
    <lineage>
        <taxon>Eukaryota</taxon>
        <taxon>Viridiplantae</taxon>
        <taxon>Streptophyta</taxon>
        <taxon>Embryophyta</taxon>
        <taxon>Tracheophyta</taxon>
        <taxon>Spermatophyta</taxon>
        <taxon>Magnoliopsida</taxon>
        <taxon>Liliopsida</taxon>
        <taxon>Araceae</taxon>
        <taxon>Aroideae</taxon>
        <taxon>Colocasieae</taxon>
        <taxon>Colocasia</taxon>
    </lineage>
</organism>
<dbReference type="SUPFAM" id="SSF53474">
    <property type="entry name" value="alpha/beta-Hydrolases"/>
    <property type="match status" value="1"/>
</dbReference>
<feature type="compositionally biased region" description="Basic residues" evidence="1">
    <location>
        <begin position="712"/>
        <end position="721"/>
    </location>
</feature>
<proteinExistence type="predicted"/>
<feature type="region of interest" description="Disordered" evidence="1">
    <location>
        <begin position="712"/>
        <end position="748"/>
    </location>
</feature>
<evidence type="ECO:0000313" key="4">
    <source>
        <dbReference type="Proteomes" id="UP000652761"/>
    </source>
</evidence>
<dbReference type="OrthoDB" id="438440at2759"/>
<dbReference type="EMBL" id="NMUH01000789">
    <property type="protein sequence ID" value="MQL84837.1"/>
    <property type="molecule type" value="Genomic_DNA"/>
</dbReference>
<dbReference type="InterPro" id="IPR002921">
    <property type="entry name" value="Fungal_lipase-type"/>
</dbReference>
<sequence length="799" mass="89018">MEGLCFRPSPALLGMPAPPLAAINVDVRTSPHHHSPFQACAAGRKGAAAGSAMEAAGEAAGSRHSYAYARPLRKLWPEGAPSVRNDELEGVEERKEGGEEEERQSEEVEEEEDAAARIERRRRAGNWVFKILRARLAWSAEDGKGEGKSGGDGVLQNNERWPSYMEDRDRMLQVGDLCAGCCGEEESGSCHVVDSEGEMELDRDAFARLLRRVPLKEARLFAQLSYLGRLAYNIPRIKSAKLLEYHRLRFATSSLEKKQELPNDDKVLLASQDQELGRRQKLPNVENVQSPRKDQGLEKEQELPNAEKVKLAIQELQQQEDKEGCRESGSQQKNDHLITASSAYKVAASAASYLQSQTRSILPFRSASSKLGLSLTGVVSEDGDRGLTSSEVVSFVATTNSVTAVVAAKEETKQAVAKDLNSSISSPCEWFICDDENSKTRFFVIQGSESVASWQANLLFEPIQFEGMDVMVHRGIYETAKGIYQQMLPHVRSHLTAYGSSATFRFTGHSLGGSLSLLVSLMLLTRGEVPPSSLLPVVTFGSPYIMCGGDHLLQKLALPLNYVKAVMMHRDIVPRAFSCNYPDHVTEILKAVNGKFRNHPCLRNQRLLYAPMGQFLILQPEEKHSPHHDLLPTGTGLYVLRHKSPNSRESARILRLAQSLFLNTPHPLEILSDRAAYGSEGTVCRDHDVNGYLTSLRSVICQELMLIRKHKREQRRRRRQMLRPLMPPQGINTSTMMDRQTGPENSRPLHQSFSIVIQGGMQSLRRLGRFVSSRDVHMLVLLLPSRTLLLEVLKVTGFT</sequence>
<dbReference type="GO" id="GO:0008970">
    <property type="term" value="F:phospholipase A1 activity"/>
    <property type="evidence" value="ECO:0007669"/>
    <property type="project" value="InterPro"/>
</dbReference>
<protein>
    <recommendedName>
        <fullName evidence="2">Fungal lipase-type domain-containing protein</fullName>
    </recommendedName>
</protein>